<accession>A0A078H1P8</accession>
<dbReference type="EMBL" id="LK032296">
    <property type="protein sequence ID" value="CDY32570.1"/>
    <property type="molecule type" value="Genomic_DNA"/>
</dbReference>
<dbReference type="AlphaFoldDB" id="A0A078H1P8"/>
<gene>
    <name evidence="1" type="primary">BnaC02g17630D</name>
    <name evidence="1" type="ORF">GSBRNA2T00052577001</name>
</gene>
<organism evidence="1 2">
    <name type="scientific">Brassica napus</name>
    <name type="common">Rape</name>
    <dbReference type="NCBI Taxonomy" id="3708"/>
    <lineage>
        <taxon>Eukaryota</taxon>
        <taxon>Viridiplantae</taxon>
        <taxon>Streptophyta</taxon>
        <taxon>Embryophyta</taxon>
        <taxon>Tracheophyta</taxon>
        <taxon>Spermatophyta</taxon>
        <taxon>Magnoliopsida</taxon>
        <taxon>eudicotyledons</taxon>
        <taxon>Gunneridae</taxon>
        <taxon>Pentapetalae</taxon>
        <taxon>rosids</taxon>
        <taxon>malvids</taxon>
        <taxon>Brassicales</taxon>
        <taxon>Brassicaceae</taxon>
        <taxon>Brassiceae</taxon>
        <taxon>Brassica</taxon>
    </lineage>
</organism>
<name>A0A078H1P8_BRANA</name>
<dbReference type="Gramene" id="CDY32570">
    <property type="protein sequence ID" value="CDY32570"/>
    <property type="gene ID" value="GSBRNA2T00052577001"/>
</dbReference>
<sequence length="24" mass="2596">MFSDMSSAPNGVSEYICVCIDETP</sequence>
<proteinExistence type="predicted"/>
<keyword evidence="2" id="KW-1185">Reference proteome</keyword>
<protein>
    <submittedName>
        <fullName evidence="1">BnaC02g17630D protein</fullName>
    </submittedName>
</protein>
<dbReference type="Proteomes" id="UP000028999">
    <property type="component" value="Unassembled WGS sequence"/>
</dbReference>
<dbReference type="PaxDb" id="3708-A0A078H1P8"/>
<reference evidence="1 2" key="1">
    <citation type="journal article" date="2014" name="Science">
        <title>Plant genetics. Early allopolyploid evolution in the post-Neolithic Brassica napus oilseed genome.</title>
        <authorList>
            <person name="Chalhoub B."/>
            <person name="Denoeud F."/>
            <person name="Liu S."/>
            <person name="Parkin I.A."/>
            <person name="Tang H."/>
            <person name="Wang X."/>
            <person name="Chiquet J."/>
            <person name="Belcram H."/>
            <person name="Tong C."/>
            <person name="Samans B."/>
            <person name="Correa M."/>
            <person name="Da Silva C."/>
            <person name="Just J."/>
            <person name="Falentin C."/>
            <person name="Koh C.S."/>
            <person name="Le Clainche I."/>
            <person name="Bernard M."/>
            <person name="Bento P."/>
            <person name="Noel B."/>
            <person name="Labadie K."/>
            <person name="Alberti A."/>
            <person name="Charles M."/>
            <person name="Arnaud D."/>
            <person name="Guo H."/>
            <person name="Daviaud C."/>
            <person name="Alamery S."/>
            <person name="Jabbari K."/>
            <person name="Zhao M."/>
            <person name="Edger P.P."/>
            <person name="Chelaifa H."/>
            <person name="Tack D."/>
            <person name="Lassalle G."/>
            <person name="Mestiri I."/>
            <person name="Schnel N."/>
            <person name="Le Paslier M.C."/>
            <person name="Fan G."/>
            <person name="Renault V."/>
            <person name="Bayer P.E."/>
            <person name="Golicz A.A."/>
            <person name="Manoli S."/>
            <person name="Lee T.H."/>
            <person name="Thi V.H."/>
            <person name="Chalabi S."/>
            <person name="Hu Q."/>
            <person name="Fan C."/>
            <person name="Tollenaere R."/>
            <person name="Lu Y."/>
            <person name="Battail C."/>
            <person name="Shen J."/>
            <person name="Sidebottom C.H."/>
            <person name="Wang X."/>
            <person name="Canaguier A."/>
            <person name="Chauveau A."/>
            <person name="Berard A."/>
            <person name="Deniot G."/>
            <person name="Guan M."/>
            <person name="Liu Z."/>
            <person name="Sun F."/>
            <person name="Lim Y.P."/>
            <person name="Lyons E."/>
            <person name="Town C.D."/>
            <person name="Bancroft I."/>
            <person name="Wang X."/>
            <person name="Meng J."/>
            <person name="Ma J."/>
            <person name="Pires J.C."/>
            <person name="King G.J."/>
            <person name="Brunel D."/>
            <person name="Delourme R."/>
            <person name="Renard M."/>
            <person name="Aury J.M."/>
            <person name="Adams K.L."/>
            <person name="Batley J."/>
            <person name="Snowdon R.J."/>
            <person name="Tost J."/>
            <person name="Edwards D."/>
            <person name="Zhou Y."/>
            <person name="Hua W."/>
            <person name="Sharpe A.G."/>
            <person name="Paterson A.H."/>
            <person name="Guan C."/>
            <person name="Wincker P."/>
        </authorList>
    </citation>
    <scope>NUCLEOTIDE SEQUENCE [LARGE SCALE GENOMIC DNA]</scope>
    <source>
        <strain evidence="2">cv. Darmor-bzh</strain>
    </source>
</reference>
<evidence type="ECO:0000313" key="2">
    <source>
        <dbReference type="Proteomes" id="UP000028999"/>
    </source>
</evidence>
<evidence type="ECO:0000313" key="1">
    <source>
        <dbReference type="EMBL" id="CDY32570.1"/>
    </source>
</evidence>